<protein>
    <submittedName>
        <fullName evidence="5">Cuticle protein AM1159</fullName>
    </submittedName>
</protein>
<keyword evidence="6" id="KW-1185">Reference proteome</keyword>
<keyword evidence="4" id="KW-0812">Transmembrane</keyword>
<keyword evidence="4" id="KW-0472">Membrane</keyword>
<dbReference type="PROSITE" id="PS00233">
    <property type="entry name" value="CHIT_BIND_RR_1"/>
    <property type="match status" value="1"/>
</dbReference>
<dbReference type="PROSITE" id="PS51155">
    <property type="entry name" value="CHIT_BIND_RR_2"/>
    <property type="match status" value="1"/>
</dbReference>
<dbReference type="PRINTS" id="PR00947">
    <property type="entry name" value="CUTICLE"/>
</dbReference>
<evidence type="ECO:0000256" key="3">
    <source>
        <dbReference type="SAM" id="MobiDB-lite"/>
    </source>
</evidence>
<name>A0A5B7FA21_PORTR</name>
<evidence type="ECO:0000313" key="6">
    <source>
        <dbReference type="Proteomes" id="UP000324222"/>
    </source>
</evidence>
<feature type="region of interest" description="Disordered" evidence="3">
    <location>
        <begin position="1"/>
        <end position="22"/>
    </location>
</feature>
<organism evidence="5 6">
    <name type="scientific">Portunus trituberculatus</name>
    <name type="common">Swimming crab</name>
    <name type="synonym">Neptunus trituberculatus</name>
    <dbReference type="NCBI Taxonomy" id="210409"/>
    <lineage>
        <taxon>Eukaryota</taxon>
        <taxon>Metazoa</taxon>
        <taxon>Ecdysozoa</taxon>
        <taxon>Arthropoda</taxon>
        <taxon>Crustacea</taxon>
        <taxon>Multicrustacea</taxon>
        <taxon>Malacostraca</taxon>
        <taxon>Eumalacostraca</taxon>
        <taxon>Eucarida</taxon>
        <taxon>Decapoda</taxon>
        <taxon>Pleocyemata</taxon>
        <taxon>Brachyura</taxon>
        <taxon>Eubrachyura</taxon>
        <taxon>Portunoidea</taxon>
        <taxon>Portunidae</taxon>
        <taxon>Portuninae</taxon>
        <taxon>Portunus</taxon>
    </lineage>
</organism>
<proteinExistence type="predicted"/>
<reference evidence="5 6" key="1">
    <citation type="submission" date="2019-05" db="EMBL/GenBank/DDBJ databases">
        <title>Another draft genome of Portunus trituberculatus and its Hox gene families provides insights of decapod evolution.</title>
        <authorList>
            <person name="Jeong J.-H."/>
            <person name="Song I."/>
            <person name="Kim S."/>
            <person name="Choi T."/>
            <person name="Kim D."/>
            <person name="Ryu S."/>
            <person name="Kim W."/>
        </authorList>
    </citation>
    <scope>NUCLEOTIDE SEQUENCE [LARGE SCALE GENOMIC DNA]</scope>
    <source>
        <tissue evidence="5">Muscle</tissue>
    </source>
</reference>
<dbReference type="GO" id="GO:0008010">
    <property type="term" value="F:structural constituent of chitin-based larval cuticle"/>
    <property type="evidence" value="ECO:0007669"/>
    <property type="project" value="TreeGrafter"/>
</dbReference>
<feature type="transmembrane region" description="Helical" evidence="4">
    <location>
        <begin position="88"/>
        <end position="108"/>
    </location>
</feature>
<dbReference type="AlphaFoldDB" id="A0A5B7FA21"/>
<dbReference type="GO" id="GO:0062129">
    <property type="term" value="C:chitin-based extracellular matrix"/>
    <property type="evidence" value="ECO:0007669"/>
    <property type="project" value="TreeGrafter"/>
</dbReference>
<evidence type="ECO:0000256" key="4">
    <source>
        <dbReference type="SAM" id="Phobius"/>
    </source>
</evidence>
<accession>A0A5B7FA21</accession>
<gene>
    <name evidence="5" type="primary">CUPA2_6</name>
    <name evidence="5" type="ORF">E2C01_034911</name>
</gene>
<dbReference type="PANTHER" id="PTHR10380:SF173">
    <property type="entry name" value="CUTICULAR PROTEIN 47EF, ISOFORM C-RELATED"/>
    <property type="match status" value="1"/>
</dbReference>
<evidence type="ECO:0000256" key="2">
    <source>
        <dbReference type="PROSITE-ProRule" id="PRU00497"/>
    </source>
</evidence>
<evidence type="ECO:0000256" key="1">
    <source>
        <dbReference type="ARBA" id="ARBA00022460"/>
    </source>
</evidence>
<dbReference type="EMBL" id="VSRR010005010">
    <property type="protein sequence ID" value="MPC41324.1"/>
    <property type="molecule type" value="Genomic_DNA"/>
</dbReference>
<dbReference type="OrthoDB" id="6345952at2759"/>
<dbReference type="Proteomes" id="UP000324222">
    <property type="component" value="Unassembled WGS sequence"/>
</dbReference>
<dbReference type="InterPro" id="IPR000618">
    <property type="entry name" value="Insect_cuticle"/>
</dbReference>
<dbReference type="InterPro" id="IPR031311">
    <property type="entry name" value="CHIT_BIND_RR_consensus"/>
</dbReference>
<keyword evidence="4" id="KW-1133">Transmembrane helix</keyword>
<dbReference type="InterPro" id="IPR050468">
    <property type="entry name" value="Cuticle_Struct_Prot"/>
</dbReference>
<keyword evidence="1 2" id="KW-0193">Cuticle</keyword>
<evidence type="ECO:0000313" key="5">
    <source>
        <dbReference type="EMBL" id="MPC41324.1"/>
    </source>
</evidence>
<comment type="caution">
    <text evidence="5">The sequence shown here is derived from an EMBL/GenBank/DDBJ whole genome shotgun (WGS) entry which is preliminary data.</text>
</comment>
<sequence>MLSVLERGQQSTERHDSTCTGFYENRSHNSALYGTEPPMLTTFHLPFPSLTRPGPVRGGYKEAALHRAYIVPDASQHNRHETRESSSLAFVCVLLACLAAVAVAAPQFNDGRPIVLVLRDDRQDNGDGNFNFAFEADNGIAEERSGTPGLEGQSNMQGSFRFPLPDGTFAEVRYVADEGGFRPESPLLPTPHPLPAHAIEQIRIAEEQRAAGITFE</sequence>
<dbReference type="PANTHER" id="PTHR10380">
    <property type="entry name" value="CUTICLE PROTEIN"/>
    <property type="match status" value="1"/>
</dbReference>
<dbReference type="Pfam" id="PF00379">
    <property type="entry name" value="Chitin_bind_4"/>
    <property type="match status" value="1"/>
</dbReference>